<dbReference type="RefSeq" id="WP_091098984.1">
    <property type="nucleotide sequence ID" value="NZ_FOBF01000003.1"/>
</dbReference>
<dbReference type="STRING" id="46177.SAMN05660976_01246"/>
<keyword evidence="2" id="KW-0808">Transferase</keyword>
<sequence length="165" mass="17729">MTVIRPVAPADLPAVAAIYAHYVTTSVATFEETPPDVAEWRAKAEGLARAGCPFLVAEEDGEVAGYSFAGQYRPRPAYRHTLEDSVYLAPGRTGRGIGRLLLGELVAAARAAGARQLVAVIADGGDPASRRLHAAFGFEEAGRLREVGFKHGRWIDTVLMQLTLR</sequence>
<organism evidence="2 3">
    <name type="scientific">Nonomuraea pusilla</name>
    <dbReference type="NCBI Taxonomy" id="46177"/>
    <lineage>
        <taxon>Bacteria</taxon>
        <taxon>Bacillati</taxon>
        <taxon>Actinomycetota</taxon>
        <taxon>Actinomycetes</taxon>
        <taxon>Streptosporangiales</taxon>
        <taxon>Streptosporangiaceae</taxon>
        <taxon>Nonomuraea</taxon>
    </lineage>
</organism>
<name>A0A1H7KJ83_9ACTN</name>
<reference evidence="2 3" key="1">
    <citation type="submission" date="2016-10" db="EMBL/GenBank/DDBJ databases">
        <authorList>
            <person name="de Groot N.N."/>
        </authorList>
    </citation>
    <scope>NUCLEOTIDE SEQUENCE [LARGE SCALE GENOMIC DNA]</scope>
    <source>
        <strain evidence="2 3">DSM 43357</strain>
    </source>
</reference>
<keyword evidence="3" id="KW-1185">Reference proteome</keyword>
<proteinExistence type="predicted"/>
<dbReference type="PROSITE" id="PS51186">
    <property type="entry name" value="GNAT"/>
    <property type="match status" value="1"/>
</dbReference>
<dbReference type="EMBL" id="FOBF01000003">
    <property type="protein sequence ID" value="SEK86065.1"/>
    <property type="molecule type" value="Genomic_DNA"/>
</dbReference>
<dbReference type="PANTHER" id="PTHR43072:SF8">
    <property type="entry name" value="ACYLTRANSFERASE FABY-RELATED"/>
    <property type="match status" value="1"/>
</dbReference>
<dbReference type="Proteomes" id="UP000198953">
    <property type="component" value="Unassembled WGS sequence"/>
</dbReference>
<protein>
    <submittedName>
        <fullName evidence="2">Phosphinothricin acetyltransferase</fullName>
    </submittedName>
</protein>
<evidence type="ECO:0000313" key="2">
    <source>
        <dbReference type="EMBL" id="SEK86065.1"/>
    </source>
</evidence>
<gene>
    <name evidence="2" type="ORF">SAMN05660976_01246</name>
</gene>
<feature type="domain" description="N-acetyltransferase" evidence="1">
    <location>
        <begin position="2"/>
        <end position="165"/>
    </location>
</feature>
<dbReference type="AlphaFoldDB" id="A0A1H7KJ83"/>
<accession>A0A1H7KJ83</accession>
<dbReference type="Pfam" id="PF00583">
    <property type="entry name" value="Acetyltransf_1"/>
    <property type="match status" value="1"/>
</dbReference>
<dbReference type="InterPro" id="IPR000182">
    <property type="entry name" value="GNAT_dom"/>
</dbReference>
<evidence type="ECO:0000313" key="3">
    <source>
        <dbReference type="Proteomes" id="UP000198953"/>
    </source>
</evidence>
<dbReference type="SUPFAM" id="SSF55729">
    <property type="entry name" value="Acyl-CoA N-acyltransferases (Nat)"/>
    <property type="match status" value="1"/>
</dbReference>
<dbReference type="Gene3D" id="3.40.630.30">
    <property type="match status" value="1"/>
</dbReference>
<dbReference type="GO" id="GO:0016747">
    <property type="term" value="F:acyltransferase activity, transferring groups other than amino-acyl groups"/>
    <property type="evidence" value="ECO:0007669"/>
    <property type="project" value="InterPro"/>
</dbReference>
<evidence type="ECO:0000259" key="1">
    <source>
        <dbReference type="PROSITE" id="PS51186"/>
    </source>
</evidence>
<dbReference type="OrthoDB" id="3173333at2"/>
<dbReference type="InterPro" id="IPR016181">
    <property type="entry name" value="Acyl_CoA_acyltransferase"/>
</dbReference>
<dbReference type="PANTHER" id="PTHR43072">
    <property type="entry name" value="N-ACETYLTRANSFERASE"/>
    <property type="match status" value="1"/>
</dbReference>
<dbReference type="CDD" id="cd04301">
    <property type="entry name" value="NAT_SF"/>
    <property type="match status" value="1"/>
</dbReference>